<evidence type="ECO:0000256" key="8">
    <source>
        <dbReference type="ARBA" id="ARBA00023288"/>
    </source>
</evidence>
<dbReference type="EMBL" id="OC874221">
    <property type="protein sequence ID" value="CAD7637370.1"/>
    <property type="molecule type" value="Genomic_DNA"/>
</dbReference>
<organism evidence="13">
    <name type="scientific">Medioppia subpectinata</name>
    <dbReference type="NCBI Taxonomy" id="1979941"/>
    <lineage>
        <taxon>Eukaryota</taxon>
        <taxon>Metazoa</taxon>
        <taxon>Ecdysozoa</taxon>
        <taxon>Arthropoda</taxon>
        <taxon>Chelicerata</taxon>
        <taxon>Arachnida</taxon>
        <taxon>Acari</taxon>
        <taxon>Acariformes</taxon>
        <taxon>Sarcoptiformes</taxon>
        <taxon>Oribatida</taxon>
        <taxon>Brachypylina</taxon>
        <taxon>Oppioidea</taxon>
        <taxon>Oppiidae</taxon>
        <taxon>Medioppia</taxon>
    </lineage>
</organism>
<feature type="binding site" evidence="9">
    <location>
        <position position="337"/>
    </location>
    <ligand>
        <name>GTP</name>
        <dbReference type="ChEBI" id="CHEBI:37565"/>
    </ligand>
</feature>
<dbReference type="GO" id="GO:0005525">
    <property type="term" value="F:GTP binding"/>
    <property type="evidence" value="ECO:0007669"/>
    <property type="project" value="UniProtKB-UniRule"/>
</dbReference>
<proteinExistence type="inferred from homology"/>
<feature type="binding site" evidence="10">
    <location>
        <position position="49"/>
    </location>
    <ligand>
        <name>Mg(2+)</name>
        <dbReference type="ChEBI" id="CHEBI:18420"/>
    </ligand>
</feature>
<name>A0A7R9LAY0_9ACAR</name>
<feature type="binding site" evidence="9">
    <location>
        <begin position="207"/>
        <end position="211"/>
    </location>
    <ligand>
        <name>GTP</name>
        <dbReference type="ChEBI" id="CHEBI:37565"/>
    </ligand>
</feature>
<keyword evidence="4 10" id="KW-0460">Magnesium</keyword>
<keyword evidence="14" id="KW-1185">Reference proteome</keyword>
<dbReference type="EMBL" id="CAJPIZ010019646">
    <property type="protein sequence ID" value="CAG2117005.1"/>
    <property type="molecule type" value="Genomic_DNA"/>
</dbReference>
<evidence type="ECO:0000256" key="4">
    <source>
        <dbReference type="ARBA" id="ARBA00022842"/>
    </source>
</evidence>
<dbReference type="SMART" id="SM00275">
    <property type="entry name" value="G_alpha"/>
    <property type="match status" value="1"/>
</dbReference>
<dbReference type="CDD" id="cd00066">
    <property type="entry name" value="G-alpha"/>
    <property type="match status" value="1"/>
</dbReference>
<dbReference type="PRINTS" id="PR00442">
    <property type="entry name" value="GPROTEINAQ"/>
</dbReference>
<dbReference type="GO" id="GO:0001664">
    <property type="term" value="F:G protein-coupled receptor binding"/>
    <property type="evidence" value="ECO:0007669"/>
    <property type="project" value="UniProtKB-UniRule"/>
</dbReference>
<dbReference type="FunFam" id="3.40.50.300:FF:003977">
    <property type="entry name" value="Guanine nucleotide-binding protein G(q) subunit alpha"/>
    <property type="match status" value="1"/>
</dbReference>
<feature type="coiled-coil region" evidence="12">
    <location>
        <begin position="11"/>
        <end position="38"/>
    </location>
</feature>
<keyword evidence="12" id="KW-0175">Coiled coil</keyword>
<keyword evidence="5 9" id="KW-0342">GTP-binding</keyword>
<dbReference type="PRINTS" id="PR00318">
    <property type="entry name" value="GPROTEINA"/>
</dbReference>
<dbReference type="PROSITE" id="PS51882">
    <property type="entry name" value="G_ALPHA"/>
    <property type="match status" value="1"/>
</dbReference>
<dbReference type="Pfam" id="PF00503">
    <property type="entry name" value="G-alpha"/>
    <property type="match status" value="1"/>
</dbReference>
<feature type="binding site" evidence="9">
    <location>
        <begin position="182"/>
        <end position="188"/>
    </location>
    <ligand>
        <name>GTP</name>
        <dbReference type="ChEBI" id="CHEBI:37565"/>
    </ligand>
</feature>
<dbReference type="FunFam" id="3.40.50.300:FF:000692">
    <property type="entry name" value="Guanine nucleotide-binding protein subunit alpha"/>
    <property type="match status" value="1"/>
</dbReference>
<dbReference type="Gene3D" id="3.40.50.300">
    <property type="entry name" value="P-loop containing nucleotide triphosphate hydrolases"/>
    <property type="match status" value="1"/>
</dbReference>
<reference evidence="13" key="1">
    <citation type="submission" date="2020-11" db="EMBL/GenBank/DDBJ databases">
        <authorList>
            <person name="Tran Van P."/>
        </authorList>
    </citation>
    <scope>NUCLEOTIDE SEQUENCE</scope>
</reference>
<dbReference type="Proteomes" id="UP000759131">
    <property type="component" value="Unassembled WGS sequence"/>
</dbReference>
<evidence type="ECO:0000256" key="10">
    <source>
        <dbReference type="PIRSR" id="PIRSR601019-2"/>
    </source>
</evidence>
<dbReference type="GO" id="GO:0046872">
    <property type="term" value="F:metal ion binding"/>
    <property type="evidence" value="ECO:0007669"/>
    <property type="project" value="UniProtKB-UniRule"/>
</dbReference>
<evidence type="ECO:0000313" key="13">
    <source>
        <dbReference type="EMBL" id="CAD7637370.1"/>
    </source>
</evidence>
<dbReference type="GO" id="GO:0005834">
    <property type="term" value="C:heterotrimeric G-protein complex"/>
    <property type="evidence" value="ECO:0007669"/>
    <property type="project" value="UniProtKB-UniRule"/>
</dbReference>
<accession>A0A7R9LAY0</accession>
<evidence type="ECO:0000256" key="12">
    <source>
        <dbReference type="SAM" id="Coils"/>
    </source>
</evidence>
<comment type="similarity">
    <text evidence="1 11">Belongs to the G-alpha family. G(q) subfamily.</text>
</comment>
<feature type="binding site" evidence="10">
    <location>
        <position position="188"/>
    </location>
    <ligand>
        <name>Mg(2+)</name>
        <dbReference type="ChEBI" id="CHEBI:18420"/>
    </ligand>
</feature>
<sequence>MFSCCDDISHSKEQKKMNKMIEQSLKRAKKEARNELKLLLLGTGESGKSTFLKQMRIIHKDAKLELETERKGYVPYVYHNIVVAIQAIINAMCDLDIRYDNELNYCNSKFLADIHVDYTTNHLTQLTDQTVAAIKEWWDDSGVQKCYKRRNEYKLSDSAKYYFDDIDRLSARDYTPTKQDILHVRIPTTGINEYTFELRSVRFRVVDVGGQQSERRKWIHCFENVTSIIFLAALNEYDQRLVEGNNSLCEQNRMEESLALFKVLIACEYFENSSVILFLNKKDLFEEKVHNSHVVDYFPEYNGPLRDPMPAREFIQSMYLQCNPCEDKTIYSHFTCATDTDNIKKVFDDVKHTILQIHIKDFMLA</sequence>
<dbReference type="InterPro" id="IPR000654">
    <property type="entry name" value="Gprotein_alpha_Q"/>
</dbReference>
<evidence type="ECO:0000256" key="6">
    <source>
        <dbReference type="ARBA" id="ARBA00023139"/>
    </source>
</evidence>
<dbReference type="Gene3D" id="1.10.400.10">
    <property type="entry name" value="GI Alpha 1, domain 2-like"/>
    <property type="match status" value="1"/>
</dbReference>
<keyword evidence="7 11" id="KW-0807">Transducer</keyword>
<keyword evidence="3 9" id="KW-0547">Nucleotide-binding</keyword>
<dbReference type="OrthoDB" id="5817230at2759"/>
<gene>
    <name evidence="13" type="ORF">OSB1V03_LOCUS16960</name>
</gene>
<keyword evidence="2 10" id="KW-0479">Metal-binding</keyword>
<protein>
    <recommendedName>
        <fullName evidence="11">Guanine nucleotide-binding protein subunit alpha</fullName>
    </recommendedName>
</protein>
<evidence type="ECO:0000313" key="14">
    <source>
        <dbReference type="Proteomes" id="UP000759131"/>
    </source>
</evidence>
<dbReference type="GO" id="GO:0005737">
    <property type="term" value="C:cytoplasm"/>
    <property type="evidence" value="ECO:0007669"/>
    <property type="project" value="TreeGrafter"/>
</dbReference>
<dbReference type="PANTHER" id="PTHR10218">
    <property type="entry name" value="GTP-BINDING PROTEIN ALPHA SUBUNIT"/>
    <property type="match status" value="1"/>
</dbReference>
<dbReference type="SUPFAM" id="SSF47895">
    <property type="entry name" value="Transducin (alpha subunit), insertion domain"/>
    <property type="match status" value="1"/>
</dbReference>
<dbReference type="FunFam" id="1.10.400.10:FF:000002">
    <property type="entry name" value="guanine nucleotide-binding protein G(Q) subunit alpha"/>
    <property type="match status" value="1"/>
</dbReference>
<evidence type="ECO:0000256" key="1">
    <source>
        <dbReference type="ARBA" id="ARBA00007976"/>
    </source>
</evidence>
<dbReference type="AlphaFoldDB" id="A0A7R9LAY0"/>
<evidence type="ECO:0000256" key="7">
    <source>
        <dbReference type="ARBA" id="ARBA00023224"/>
    </source>
</evidence>
<keyword evidence="6" id="KW-0564">Palmitate</keyword>
<feature type="binding site" evidence="9">
    <location>
        <begin position="280"/>
        <end position="283"/>
    </location>
    <ligand>
        <name>GTP</name>
        <dbReference type="ChEBI" id="CHEBI:37565"/>
    </ligand>
</feature>
<dbReference type="InterPro" id="IPR011025">
    <property type="entry name" value="GproteinA_insert"/>
</dbReference>
<comment type="function">
    <text evidence="11">Guanine nucleotide-binding proteins (G proteins) are involved as modulators or transducers in various transmembrane signaling systems.</text>
</comment>
<feature type="binding site" evidence="9">
    <location>
        <begin position="45"/>
        <end position="50"/>
    </location>
    <ligand>
        <name>GTP</name>
        <dbReference type="ChEBI" id="CHEBI:37565"/>
    </ligand>
</feature>
<evidence type="ECO:0000256" key="5">
    <source>
        <dbReference type="ARBA" id="ARBA00023134"/>
    </source>
</evidence>
<evidence type="ECO:0000256" key="3">
    <source>
        <dbReference type="ARBA" id="ARBA00022741"/>
    </source>
</evidence>
<evidence type="ECO:0000256" key="9">
    <source>
        <dbReference type="PIRSR" id="PIRSR601019-1"/>
    </source>
</evidence>
<feature type="binding site" evidence="9">
    <location>
        <begin position="157"/>
        <end position="158"/>
    </location>
    <ligand>
        <name>GTP</name>
        <dbReference type="ChEBI" id="CHEBI:37565"/>
    </ligand>
</feature>
<evidence type="ECO:0000256" key="11">
    <source>
        <dbReference type="RuleBase" id="RU369122"/>
    </source>
</evidence>
<dbReference type="SUPFAM" id="SSF52540">
    <property type="entry name" value="P-loop containing nucleoside triphosphate hydrolases"/>
    <property type="match status" value="1"/>
</dbReference>
<dbReference type="GO" id="GO:0003925">
    <property type="term" value="F:G protein activity"/>
    <property type="evidence" value="ECO:0007669"/>
    <property type="project" value="UniProtKB-ARBA"/>
</dbReference>
<comment type="subunit">
    <text evidence="11">G proteins are composed of 3 units; alpha, beta and gamma. The alpha chain contains the guanine nucleotide binding site.</text>
</comment>
<dbReference type="GO" id="GO:0031683">
    <property type="term" value="F:G-protein beta/gamma-subunit complex binding"/>
    <property type="evidence" value="ECO:0007669"/>
    <property type="project" value="UniProtKB-UniRule"/>
</dbReference>
<dbReference type="GO" id="GO:0007188">
    <property type="term" value="P:adenylate cyclase-modulating G protein-coupled receptor signaling pathway"/>
    <property type="evidence" value="ECO:0007669"/>
    <property type="project" value="TreeGrafter"/>
</dbReference>
<evidence type="ECO:0000256" key="2">
    <source>
        <dbReference type="ARBA" id="ARBA00022723"/>
    </source>
</evidence>
<dbReference type="PANTHER" id="PTHR10218:SF329">
    <property type="entry name" value="GUANINE NUCLEOTIDE-BINDING PROTEIN G(Q) SUBUNIT ALPHA"/>
    <property type="match status" value="1"/>
</dbReference>
<keyword evidence="8" id="KW-0449">Lipoprotein</keyword>
<dbReference type="InterPro" id="IPR001019">
    <property type="entry name" value="Gprotein_alpha_su"/>
</dbReference>
<dbReference type="InterPro" id="IPR027417">
    <property type="entry name" value="P-loop_NTPase"/>
</dbReference>